<dbReference type="SUPFAM" id="SSF81923">
    <property type="entry name" value="Double Clp-N motif"/>
    <property type="match status" value="1"/>
</dbReference>
<dbReference type="CDD" id="cd00009">
    <property type="entry name" value="AAA"/>
    <property type="match status" value="1"/>
</dbReference>
<evidence type="ECO:0000256" key="2">
    <source>
        <dbReference type="ARBA" id="ARBA00022741"/>
    </source>
</evidence>
<dbReference type="SMART" id="SM00382">
    <property type="entry name" value="AAA"/>
    <property type="match status" value="2"/>
</dbReference>
<reference evidence="8 9" key="1">
    <citation type="submission" date="2011-11" db="EMBL/GenBank/DDBJ databases">
        <title>The Noncontiguous Finished genome of Jonquetella anthropi DSM 22815.</title>
        <authorList>
            <consortium name="US DOE Joint Genome Institute (JGI-PGF)"/>
            <person name="Lucas S."/>
            <person name="Copeland A."/>
            <person name="Lapidus A."/>
            <person name="Glavina del Rio T."/>
            <person name="Dalin E."/>
            <person name="Tice H."/>
            <person name="Bruce D."/>
            <person name="Goodwin L."/>
            <person name="Pitluck S."/>
            <person name="Peters L."/>
            <person name="Mikhailova N."/>
            <person name="Held B."/>
            <person name="Kyrpides N."/>
            <person name="Mavromatis K."/>
            <person name="Ivanova N."/>
            <person name="Markowitz V."/>
            <person name="Cheng J.-F."/>
            <person name="Hugenholtz P."/>
            <person name="Woyke T."/>
            <person name="Wu D."/>
            <person name="Gronow S."/>
            <person name="Wellnitz S."/>
            <person name="Brambilla E."/>
            <person name="Klenk H.-P."/>
            <person name="Eisen J.A."/>
        </authorList>
    </citation>
    <scope>NUCLEOTIDE SEQUENCE [LARGE SCALE GENOMIC DNA]</scope>
    <source>
        <strain evidence="8 9">DSM 22815</strain>
    </source>
</reference>
<evidence type="ECO:0000256" key="3">
    <source>
        <dbReference type="ARBA" id="ARBA00022840"/>
    </source>
</evidence>
<dbReference type="HOGENOM" id="CLU_005070_4_1_0"/>
<dbReference type="Pfam" id="PF17871">
    <property type="entry name" value="AAA_lid_9"/>
    <property type="match status" value="1"/>
</dbReference>
<keyword evidence="9" id="KW-1185">Reference proteome</keyword>
<dbReference type="eggNOG" id="COG0542">
    <property type="taxonomic scope" value="Bacteria"/>
</dbReference>
<dbReference type="PANTHER" id="PTHR11638:SF175">
    <property type="entry name" value="ATP-DEPENDENT CLP PROTEASE, ATP-BINDING SUBUNIT CLPC"/>
    <property type="match status" value="1"/>
</dbReference>
<dbReference type="InterPro" id="IPR036628">
    <property type="entry name" value="Clp_N_dom_sf"/>
</dbReference>
<dbReference type="GO" id="GO:0034605">
    <property type="term" value="P:cellular response to heat"/>
    <property type="evidence" value="ECO:0007669"/>
    <property type="project" value="TreeGrafter"/>
</dbReference>
<dbReference type="AlphaFoldDB" id="H0UJM6"/>
<accession>H0UJM6</accession>
<dbReference type="SUPFAM" id="SSF52540">
    <property type="entry name" value="P-loop containing nucleoside triphosphate hydrolases"/>
    <property type="match status" value="2"/>
</dbReference>
<dbReference type="PROSITE" id="PS51903">
    <property type="entry name" value="CLP_R"/>
    <property type="match status" value="1"/>
</dbReference>
<dbReference type="InterPro" id="IPR018368">
    <property type="entry name" value="ClpA/B_CS1"/>
</dbReference>
<sequence>MMWQFFSDSCKRALQIAHREALKMRSKEIGTAHLLLGIAAEGTSSAAGLLEANGVTAEGLRRTLKIDETIPEPDEQTDLPFSDGARGCLDAALNSARSLDAELVDPSCLLAAVLKVNDNGACRLLATLGVSPETLRERAAELLASSKREESPVHSPKAGNGEGDEAELAIIGQFCVDLTARAAAGELDPIVGRQKETRRLMQVLCRRTKNNPVLVGDPGVGKTAVVEGLAQLIQSEMVPDPLKGKKILQLNVGSLVAGAKYRGDFEERFQKLIAQASKSKDILFIDEIHTLIGTGNAEGSLDAANMLKPSLARGELRIIGATTAAEYRRYIERDGALERRFQPIDIAEPDFDSAVAIVSGLLPRYEEHHGVVYAPEAAETAVRLSSRFLTDRRLPDKAIDLIDEAGAKAQLDRSDWPPELKEVKTRLGQLRRDKEAAILAADFELAGRFRSDEAETAQQLEENLSVWRRGRRMSGSRVGPDDLAQVLSSWCGVPVGQMSQSEAERLLTLESRVEKHLIGQSEAVSCVCRALRRNRSGLQDEKRPIGSFLFLGPSGVGKTELARVVARELYGSDKALIALDMSEFHDRYTVSRLIGTGPGYVGYEDRGQLTEAVRRHPYSVVLLDEIEKADPQVNRILLQIMEDGRLTDGHGDTVDFRNALIIMTSNLGSREAAKSPFGFSDAGRSDQAARGVMSDELKRFFPPELLGRMDDVVYFRQLNAEDLSKIFDLLLAPAVQRLKRRGIDFSVSPQLKLAILDEAARQGAGARPLRRLVEKRVSDPTAEWLIANPGASGELVCSLEDGETAVRCQEGPAVLAALSSLETQGH</sequence>
<dbReference type="Pfam" id="PF10431">
    <property type="entry name" value="ClpB_D2-small"/>
    <property type="match status" value="1"/>
</dbReference>
<evidence type="ECO:0000256" key="5">
    <source>
        <dbReference type="PROSITE-ProRule" id="PRU01251"/>
    </source>
</evidence>
<dbReference type="STRING" id="885272.JonanDRAFT_0488"/>
<dbReference type="InterPro" id="IPR003593">
    <property type="entry name" value="AAA+_ATPase"/>
</dbReference>
<dbReference type="PROSITE" id="PS00870">
    <property type="entry name" value="CLPAB_1"/>
    <property type="match status" value="1"/>
</dbReference>
<dbReference type="GO" id="GO:0016705">
    <property type="term" value="F:oxidoreductase activity, acting on paired donors, with incorporation or reduction of molecular oxygen"/>
    <property type="evidence" value="ECO:0007669"/>
    <property type="project" value="InterPro"/>
</dbReference>
<dbReference type="GO" id="GO:0005506">
    <property type="term" value="F:iron ion binding"/>
    <property type="evidence" value="ECO:0007669"/>
    <property type="project" value="InterPro"/>
</dbReference>
<evidence type="ECO:0000313" key="8">
    <source>
        <dbReference type="EMBL" id="EHM12894.1"/>
    </source>
</evidence>
<dbReference type="Gene3D" id="1.10.8.60">
    <property type="match status" value="2"/>
</dbReference>
<keyword evidence="2" id="KW-0547">Nucleotide-binding</keyword>
<dbReference type="GO" id="GO:0016887">
    <property type="term" value="F:ATP hydrolysis activity"/>
    <property type="evidence" value="ECO:0007669"/>
    <property type="project" value="InterPro"/>
</dbReference>
<dbReference type="Pfam" id="PF02861">
    <property type="entry name" value="Clp_N"/>
    <property type="match status" value="2"/>
</dbReference>
<dbReference type="Pfam" id="PF07724">
    <property type="entry name" value="AAA_2"/>
    <property type="match status" value="1"/>
</dbReference>
<proteinExistence type="predicted"/>
<organism evidence="8 9">
    <name type="scientific">Jonquetella anthropi DSM 22815</name>
    <dbReference type="NCBI Taxonomy" id="885272"/>
    <lineage>
        <taxon>Bacteria</taxon>
        <taxon>Thermotogati</taxon>
        <taxon>Synergistota</taxon>
        <taxon>Synergistia</taxon>
        <taxon>Synergistales</taxon>
        <taxon>Dethiosulfovibrionaceae</taxon>
        <taxon>Jonquetella</taxon>
    </lineage>
</organism>
<dbReference type="Gene3D" id="4.10.860.10">
    <property type="entry name" value="UVR domain"/>
    <property type="match status" value="1"/>
</dbReference>
<dbReference type="Pfam" id="PF00004">
    <property type="entry name" value="AAA"/>
    <property type="match status" value="1"/>
</dbReference>
<dbReference type="Gene3D" id="1.10.1780.10">
    <property type="entry name" value="Clp, N-terminal domain"/>
    <property type="match status" value="1"/>
</dbReference>
<dbReference type="CDD" id="cd19499">
    <property type="entry name" value="RecA-like_ClpB_Hsp104-like"/>
    <property type="match status" value="1"/>
</dbReference>
<dbReference type="InterPro" id="IPR001270">
    <property type="entry name" value="ClpA/B"/>
</dbReference>
<dbReference type="PROSITE" id="PS00086">
    <property type="entry name" value="CYTOCHROME_P450"/>
    <property type="match status" value="1"/>
</dbReference>
<name>H0UJM6_9BACT</name>
<dbReference type="InterPro" id="IPR004176">
    <property type="entry name" value="Clp_R_N"/>
</dbReference>
<evidence type="ECO:0000256" key="6">
    <source>
        <dbReference type="SAM" id="MobiDB-lite"/>
    </source>
</evidence>
<keyword evidence="1 5" id="KW-0677">Repeat</keyword>
<dbReference type="InterPro" id="IPR017972">
    <property type="entry name" value="Cyt_P450_CS"/>
</dbReference>
<keyword evidence="4" id="KW-0143">Chaperone</keyword>
<feature type="domain" description="Clp R" evidence="7">
    <location>
        <begin position="1"/>
        <end position="72"/>
    </location>
</feature>
<dbReference type="OrthoDB" id="9803641at2"/>
<protein>
    <submittedName>
        <fullName evidence="8">ATPase with chaperone activity, ATP-binding subunit</fullName>
    </submittedName>
</protein>
<dbReference type="EMBL" id="CM001376">
    <property type="protein sequence ID" value="EHM12894.1"/>
    <property type="molecule type" value="Genomic_DNA"/>
</dbReference>
<evidence type="ECO:0000259" key="7">
    <source>
        <dbReference type="PROSITE" id="PS51903"/>
    </source>
</evidence>
<feature type="compositionally biased region" description="Basic and acidic residues" evidence="6">
    <location>
        <begin position="143"/>
        <end position="152"/>
    </location>
</feature>
<dbReference type="InterPro" id="IPR041546">
    <property type="entry name" value="ClpA/ClpB_AAA_lid"/>
</dbReference>
<evidence type="ECO:0000256" key="1">
    <source>
        <dbReference type="ARBA" id="ARBA00022737"/>
    </source>
</evidence>
<dbReference type="SMART" id="SM01086">
    <property type="entry name" value="ClpB_D2-small"/>
    <property type="match status" value="1"/>
</dbReference>
<dbReference type="InterPro" id="IPR003959">
    <property type="entry name" value="ATPase_AAA_core"/>
</dbReference>
<dbReference type="InterPro" id="IPR050130">
    <property type="entry name" value="ClpA_ClpB"/>
</dbReference>
<dbReference type="InterPro" id="IPR027417">
    <property type="entry name" value="P-loop_NTPase"/>
</dbReference>
<dbReference type="PANTHER" id="PTHR11638">
    <property type="entry name" value="ATP-DEPENDENT CLP PROTEASE"/>
    <property type="match status" value="1"/>
</dbReference>
<evidence type="ECO:0000256" key="4">
    <source>
        <dbReference type="ARBA" id="ARBA00023186"/>
    </source>
</evidence>
<dbReference type="GO" id="GO:0005524">
    <property type="term" value="F:ATP binding"/>
    <property type="evidence" value="ECO:0007669"/>
    <property type="project" value="UniProtKB-KW"/>
</dbReference>
<gene>
    <name evidence="8" type="ORF">JonanDRAFT_0488</name>
</gene>
<evidence type="ECO:0000313" key="9">
    <source>
        <dbReference type="Proteomes" id="UP000003806"/>
    </source>
</evidence>
<keyword evidence="3 8" id="KW-0067">ATP-binding</keyword>
<dbReference type="InterPro" id="IPR019489">
    <property type="entry name" value="Clp_ATPase_C"/>
</dbReference>
<dbReference type="FunFam" id="3.40.50.300:FF:000025">
    <property type="entry name" value="ATP-dependent Clp protease subunit"/>
    <property type="match status" value="1"/>
</dbReference>
<dbReference type="Gene3D" id="3.40.50.300">
    <property type="entry name" value="P-loop containing nucleotide triphosphate hydrolases"/>
    <property type="match status" value="2"/>
</dbReference>
<dbReference type="GO" id="GO:0005737">
    <property type="term" value="C:cytoplasm"/>
    <property type="evidence" value="ECO:0007669"/>
    <property type="project" value="TreeGrafter"/>
</dbReference>
<feature type="region of interest" description="Disordered" evidence="6">
    <location>
        <begin position="143"/>
        <end position="162"/>
    </location>
</feature>
<dbReference type="PRINTS" id="PR00300">
    <property type="entry name" value="CLPPROTEASEA"/>
</dbReference>
<dbReference type="Proteomes" id="UP000003806">
    <property type="component" value="Chromosome"/>
</dbReference>